<reference evidence="2 3" key="1">
    <citation type="journal article" date="2019" name="Nat. Med.">
        <title>A library of human gut bacterial isolates paired with longitudinal multiomics data enables mechanistic microbiome research.</title>
        <authorList>
            <person name="Poyet M."/>
            <person name="Groussin M."/>
            <person name="Gibbons S.M."/>
            <person name="Avila-Pacheco J."/>
            <person name="Jiang X."/>
            <person name="Kearney S.M."/>
            <person name="Perrotta A.R."/>
            <person name="Berdy B."/>
            <person name="Zhao S."/>
            <person name="Lieberman T.D."/>
            <person name="Swanson P.K."/>
            <person name="Smith M."/>
            <person name="Roesemann S."/>
            <person name="Alexander J.E."/>
            <person name="Rich S.A."/>
            <person name="Livny J."/>
            <person name="Vlamakis H."/>
            <person name="Clish C."/>
            <person name="Bullock K."/>
            <person name="Deik A."/>
            <person name="Scott J."/>
            <person name="Pierce K.A."/>
            <person name="Xavier R.J."/>
            <person name="Alm E.J."/>
        </authorList>
    </citation>
    <scope>NUCLEOTIDE SEQUENCE [LARGE SCALE GENOMIC DNA]</scope>
    <source>
        <strain evidence="2 3">BIOML-A4</strain>
    </source>
</reference>
<name>A0A6A8UGH1_STRSL</name>
<comment type="caution">
    <text evidence="2">The sequence shown here is derived from an EMBL/GenBank/DDBJ whole genome shotgun (WGS) entry which is preliminary data.</text>
</comment>
<protein>
    <submittedName>
        <fullName evidence="2">DUF262 domain-containing protein</fullName>
    </submittedName>
</protein>
<dbReference type="RefSeq" id="WP_060971940.1">
    <property type="nucleotide sequence ID" value="NZ_CABIZY010000001.1"/>
</dbReference>
<proteinExistence type="predicted"/>
<organism evidence="2 3">
    <name type="scientific">Streptococcus salivarius</name>
    <dbReference type="NCBI Taxonomy" id="1304"/>
    <lineage>
        <taxon>Bacteria</taxon>
        <taxon>Bacillati</taxon>
        <taxon>Bacillota</taxon>
        <taxon>Bacilli</taxon>
        <taxon>Lactobacillales</taxon>
        <taxon>Streptococcaceae</taxon>
        <taxon>Streptococcus</taxon>
    </lineage>
</organism>
<accession>A0A6A8UGH1</accession>
<evidence type="ECO:0000259" key="1">
    <source>
        <dbReference type="Pfam" id="PF03235"/>
    </source>
</evidence>
<sequence length="694" mass="81134">MQEINVKYNLKSLLENYRVVIPLIQRDYAQGRKDKRTTEVRKKLLQDINTALLDTNVGPLDLNFIYGKSINGKFIPLDGQQRLTTLFLVYLFAYRDNDECDFLGNFSYKTRKSSTQFFKSLFENRKNIFTETESSSEIITDQPWFADSWQLDPTVQGALKTLDDISDSFDYGFDYVSVLSDSNNQKLVFNFLDIDKLGSEDELYIKLNSRGRPLTDFENFKARLIDRIKKIDSHLEREFSQNIDTKWTDVIWNIDKNAFDTNFLNLFEIVLINNLDSLDYSKRDNWTLEIDFETVEISHIKIIVSVLDFLSQNKVPEVSSILEGSIVDKKLKDRVYFHVISTFLEHHGDSLDTSYKNWYRIFRNLINNSVIDSQESYERAIKGINEQIEHTSDLLEYLAEGNRINGFSIDQVDEEIEKAKLITADDSYREIIEVAENHPYFDGQIRSCFYFEADDLPSRKIDVISIYWNKISKMFTETKPEEGLLMRAALLALGDYTMTTANNYKTLYQDNSNESSGSAPSLKSLFSSRNEYVKKLLDELDMNKPLDVEYRRIIQENISNIAPQEWRYAFIAYYETMFSKMTPSQYRMKSPFWLNRSEEMLLIPNKSSSAKNYDIHLIALEEKLKELGIQSCYESEKGIESTNRILYINEVYEVRFRGNHFSLNLIGGEEAEEEHFDSTLSFLDIAEYLNNKLH</sequence>
<dbReference type="InterPro" id="IPR004919">
    <property type="entry name" value="GmrSD_N"/>
</dbReference>
<gene>
    <name evidence="2" type="ORF">GMC65_07850</name>
</gene>
<dbReference type="Pfam" id="PF03235">
    <property type="entry name" value="GmrSD_N"/>
    <property type="match status" value="1"/>
</dbReference>
<feature type="domain" description="GmrSD restriction endonucleases N-terminal" evidence="1">
    <location>
        <begin position="10"/>
        <end position="224"/>
    </location>
</feature>
<evidence type="ECO:0000313" key="2">
    <source>
        <dbReference type="EMBL" id="MTR28258.1"/>
    </source>
</evidence>
<dbReference type="EMBL" id="WMYO01000007">
    <property type="protein sequence ID" value="MTR28258.1"/>
    <property type="molecule type" value="Genomic_DNA"/>
</dbReference>
<dbReference type="AlphaFoldDB" id="A0A6A8UGH1"/>
<dbReference type="Proteomes" id="UP000439678">
    <property type="component" value="Unassembled WGS sequence"/>
</dbReference>
<evidence type="ECO:0000313" key="3">
    <source>
        <dbReference type="Proteomes" id="UP000439678"/>
    </source>
</evidence>